<accession>A0ABQ6K2U4</accession>
<sequence length="169" mass="17872">MAAAGGSSASSKATGTGAATPGKACSKHRGVLMRHVFVHTVIEDHSCAAYDEIHDNETAATAIGVLQRAVSWFADRGITVQRVLSDNGSADKSHAWRDACMGLHITAKRPVPIARKPTARSNGSTEPSPTAGPSAATATNESARRAALPAWLHFYNHHDPRHRQAPAHQ</sequence>
<name>A0ABQ6K2U4_9MICO</name>
<comment type="caution">
    <text evidence="3">The sequence shown here is derived from an EMBL/GenBank/DDBJ whole genome shotgun (WGS) entry which is preliminary data.</text>
</comment>
<dbReference type="Proteomes" id="UP001157034">
    <property type="component" value="Unassembled WGS sequence"/>
</dbReference>
<dbReference type="EMBL" id="BSVB01000001">
    <property type="protein sequence ID" value="GMA94252.1"/>
    <property type="molecule type" value="Genomic_DNA"/>
</dbReference>
<keyword evidence="4" id="KW-1185">Reference proteome</keyword>
<proteinExistence type="predicted"/>
<dbReference type="Gene3D" id="3.30.420.10">
    <property type="entry name" value="Ribonuclease H-like superfamily/Ribonuclease H"/>
    <property type="match status" value="1"/>
</dbReference>
<protein>
    <recommendedName>
        <fullName evidence="2">Integrase catalytic domain-containing protein</fullName>
    </recommendedName>
</protein>
<evidence type="ECO:0000313" key="4">
    <source>
        <dbReference type="Proteomes" id="UP001157034"/>
    </source>
</evidence>
<evidence type="ECO:0000259" key="2">
    <source>
        <dbReference type="Pfam" id="PF00665"/>
    </source>
</evidence>
<dbReference type="Pfam" id="PF00665">
    <property type="entry name" value="rve"/>
    <property type="match status" value="1"/>
</dbReference>
<evidence type="ECO:0000313" key="3">
    <source>
        <dbReference type="EMBL" id="GMA94252.1"/>
    </source>
</evidence>
<organism evidence="3 4">
    <name type="scientific">Pseudolysinimonas kribbensis</name>
    <dbReference type="NCBI Taxonomy" id="433641"/>
    <lineage>
        <taxon>Bacteria</taxon>
        <taxon>Bacillati</taxon>
        <taxon>Actinomycetota</taxon>
        <taxon>Actinomycetes</taxon>
        <taxon>Micrococcales</taxon>
        <taxon>Microbacteriaceae</taxon>
        <taxon>Pseudolysinimonas</taxon>
    </lineage>
</organism>
<feature type="domain" description="Integrase catalytic" evidence="2">
    <location>
        <begin position="35"/>
        <end position="106"/>
    </location>
</feature>
<dbReference type="SUPFAM" id="SSF53098">
    <property type="entry name" value="Ribonuclease H-like"/>
    <property type="match status" value="1"/>
</dbReference>
<feature type="compositionally biased region" description="Low complexity" evidence="1">
    <location>
        <begin position="123"/>
        <end position="139"/>
    </location>
</feature>
<reference evidence="4" key="1">
    <citation type="journal article" date="2019" name="Int. J. Syst. Evol. Microbiol.">
        <title>The Global Catalogue of Microorganisms (GCM) 10K type strain sequencing project: providing services to taxonomists for standard genome sequencing and annotation.</title>
        <authorList>
            <consortium name="The Broad Institute Genomics Platform"/>
            <consortium name="The Broad Institute Genome Sequencing Center for Infectious Disease"/>
            <person name="Wu L."/>
            <person name="Ma J."/>
        </authorList>
    </citation>
    <scope>NUCLEOTIDE SEQUENCE [LARGE SCALE GENOMIC DNA]</scope>
    <source>
        <strain evidence="4">NBRC 108894</strain>
    </source>
</reference>
<dbReference type="InterPro" id="IPR012337">
    <property type="entry name" value="RNaseH-like_sf"/>
</dbReference>
<dbReference type="InterPro" id="IPR036397">
    <property type="entry name" value="RNaseH_sf"/>
</dbReference>
<feature type="region of interest" description="Disordered" evidence="1">
    <location>
        <begin position="110"/>
        <end position="143"/>
    </location>
</feature>
<gene>
    <name evidence="3" type="ORF">GCM10025881_10760</name>
</gene>
<evidence type="ECO:0000256" key="1">
    <source>
        <dbReference type="SAM" id="MobiDB-lite"/>
    </source>
</evidence>
<feature type="region of interest" description="Disordered" evidence="1">
    <location>
        <begin position="1"/>
        <end position="24"/>
    </location>
</feature>
<dbReference type="InterPro" id="IPR001584">
    <property type="entry name" value="Integrase_cat-core"/>
</dbReference>